<evidence type="ECO:0000256" key="3">
    <source>
        <dbReference type="ARBA" id="ARBA00008773"/>
    </source>
</evidence>
<evidence type="ECO:0000256" key="11">
    <source>
        <dbReference type="ARBA" id="ARBA00023326"/>
    </source>
</evidence>
<dbReference type="SUPFAM" id="SSF51445">
    <property type="entry name" value="(Trans)glycosidases"/>
    <property type="match status" value="1"/>
</dbReference>
<keyword evidence="17" id="KW-1185">Reference proteome</keyword>
<feature type="signal peptide" evidence="15">
    <location>
        <begin position="1"/>
        <end position="25"/>
    </location>
</feature>
<dbReference type="OrthoDB" id="77201at2759"/>
<dbReference type="InterPro" id="IPR017853">
    <property type="entry name" value="GH"/>
</dbReference>
<keyword evidence="10" id="KW-0961">Cell wall biogenesis/degradation</keyword>
<dbReference type="GO" id="GO:0005576">
    <property type="term" value="C:extracellular region"/>
    <property type="evidence" value="ECO:0007669"/>
    <property type="project" value="TreeGrafter"/>
</dbReference>
<dbReference type="PANTHER" id="PTHR16631:SF17">
    <property type="entry name" value="GLUCAN ENDO-1,3-BETA-GLUCOSIDASE BTGC"/>
    <property type="match status" value="1"/>
</dbReference>
<dbReference type="PANTHER" id="PTHR16631">
    <property type="entry name" value="GLUCAN 1,3-BETA-GLUCOSIDASE"/>
    <property type="match status" value="1"/>
</dbReference>
<dbReference type="GO" id="GO:0042973">
    <property type="term" value="F:glucan endo-1,3-beta-D-glucosidase activity"/>
    <property type="evidence" value="ECO:0007669"/>
    <property type="project" value="UniProtKB-EC"/>
</dbReference>
<keyword evidence="8" id="KW-0325">Glycoprotein</keyword>
<dbReference type="OMA" id="DEMEPGY"/>
<evidence type="ECO:0000256" key="6">
    <source>
        <dbReference type="ARBA" id="ARBA00022801"/>
    </source>
</evidence>
<feature type="chain" id="PRO_5002258369" description="glucan endo-1,3-beta-D-glucosidase" evidence="15">
    <location>
        <begin position="26"/>
        <end position="364"/>
    </location>
</feature>
<dbReference type="GO" id="GO:0009986">
    <property type="term" value="C:cell surface"/>
    <property type="evidence" value="ECO:0007669"/>
    <property type="project" value="TreeGrafter"/>
</dbReference>
<proteinExistence type="inferred from homology"/>
<keyword evidence="7" id="KW-0472">Membrane</keyword>
<keyword evidence="9" id="KW-0119">Carbohydrate metabolism</keyword>
<reference evidence="17" key="1">
    <citation type="submission" date="2014-04" db="EMBL/GenBank/DDBJ databases">
        <title>Evolutionary Origins and Diversification of the Mycorrhizal Mutualists.</title>
        <authorList>
            <consortium name="DOE Joint Genome Institute"/>
            <consortium name="Mycorrhizal Genomics Consortium"/>
            <person name="Kohler A."/>
            <person name="Kuo A."/>
            <person name="Nagy L.G."/>
            <person name="Floudas D."/>
            <person name="Copeland A."/>
            <person name="Barry K.W."/>
            <person name="Cichocki N."/>
            <person name="Veneault-Fourrey C."/>
            <person name="LaButti K."/>
            <person name="Lindquist E.A."/>
            <person name="Lipzen A."/>
            <person name="Lundell T."/>
            <person name="Morin E."/>
            <person name="Murat C."/>
            <person name="Riley R."/>
            <person name="Ohm R."/>
            <person name="Sun H."/>
            <person name="Tunlid A."/>
            <person name="Henrissat B."/>
            <person name="Grigoriev I.V."/>
            <person name="Hibbett D.S."/>
            <person name="Martin F."/>
        </authorList>
    </citation>
    <scope>NUCLEOTIDE SEQUENCE [LARGE SCALE GENOMIC DNA]</scope>
    <source>
        <strain evidence="17">FD-334 SS-4</strain>
    </source>
</reference>
<organism evidence="16 17">
    <name type="scientific">Hypholoma sublateritium (strain FD-334 SS-4)</name>
    <dbReference type="NCBI Taxonomy" id="945553"/>
    <lineage>
        <taxon>Eukaryota</taxon>
        <taxon>Fungi</taxon>
        <taxon>Dikarya</taxon>
        <taxon>Basidiomycota</taxon>
        <taxon>Agaricomycotina</taxon>
        <taxon>Agaricomycetes</taxon>
        <taxon>Agaricomycetidae</taxon>
        <taxon>Agaricales</taxon>
        <taxon>Agaricineae</taxon>
        <taxon>Strophariaceae</taxon>
        <taxon>Hypholoma</taxon>
    </lineage>
</organism>
<sequence length="364" mass="40164">MPFSFAASFLFLTVVGLVLLDSVIARPFEGPQIIQISGASTNVVSITSDPPSGCFPELGFAMPSSVPSSLEDWWCSTDSEYGFVGFSYEVTSCQSAEKLKEEFLDIRQTFNGRYVRLYGACDRVGFYDDVIDAAWEAGVGVYALVWFGFDNDDKWMTRRDTLLATLHSNPKAQFVTRAVQFGSEPLFDSVLSPINLAAQITSAKVNLSSLSIPVIISELAYGYQAHLKDGSMEVLDVIDFIGAHMLPFFSANASQAKNAWPIVQTDIDWFVKSAPSKKIYLTQNGWPSTSYPGVMPNSRLAVSNVQNEQAYYTLLDENCEYFKSVPGGGIGWFAHIYSDYQEPGYGIYGNDGLLKFPFSPKTSC</sequence>
<evidence type="ECO:0000256" key="8">
    <source>
        <dbReference type="ARBA" id="ARBA00023180"/>
    </source>
</evidence>
<accession>A0A0D2M184</accession>
<evidence type="ECO:0000256" key="12">
    <source>
        <dbReference type="ARBA" id="ARBA00037649"/>
    </source>
</evidence>
<evidence type="ECO:0000256" key="2">
    <source>
        <dbReference type="ARBA" id="ARBA00004401"/>
    </source>
</evidence>
<evidence type="ECO:0000313" key="16">
    <source>
        <dbReference type="EMBL" id="KJA16953.1"/>
    </source>
</evidence>
<keyword evidence="5" id="KW-1003">Cell membrane</keyword>
<evidence type="ECO:0000256" key="14">
    <source>
        <dbReference type="ARBA" id="ARBA00043078"/>
    </source>
</evidence>
<comment type="function">
    <text evidence="12">Glucanases play a role in cell expansion during growth, in cell-cell fusion during mating, and in spore release during sporulation. This enzyme may be involved in beta-glucan degradation. Active on laminarin and lichenan.</text>
</comment>
<keyword evidence="6 16" id="KW-0378">Hydrolase</keyword>
<dbReference type="EMBL" id="KN817612">
    <property type="protein sequence ID" value="KJA16953.1"/>
    <property type="molecule type" value="Genomic_DNA"/>
</dbReference>
<dbReference type="EC" id="3.2.1.39" evidence="4"/>
<evidence type="ECO:0000256" key="7">
    <source>
        <dbReference type="ARBA" id="ARBA00023136"/>
    </source>
</evidence>
<comment type="subcellular location">
    <subcellularLocation>
        <location evidence="2">Cell membrane</location>
        <topology evidence="2">Single-pass type II membrane protein</topology>
    </subcellularLocation>
</comment>
<keyword evidence="11" id="KW-0624">Polysaccharide degradation</keyword>
<evidence type="ECO:0000256" key="10">
    <source>
        <dbReference type="ARBA" id="ARBA00023316"/>
    </source>
</evidence>
<gene>
    <name evidence="16" type="ORF">HYPSUDRAFT_192661</name>
</gene>
<evidence type="ECO:0000256" key="9">
    <source>
        <dbReference type="ARBA" id="ARBA00023277"/>
    </source>
</evidence>
<keyword evidence="15" id="KW-0732">Signal</keyword>
<dbReference type="AlphaFoldDB" id="A0A0D2M184"/>
<evidence type="ECO:0000256" key="15">
    <source>
        <dbReference type="SAM" id="SignalP"/>
    </source>
</evidence>
<dbReference type="GO" id="GO:0009277">
    <property type="term" value="C:fungal-type cell wall"/>
    <property type="evidence" value="ECO:0007669"/>
    <property type="project" value="TreeGrafter"/>
</dbReference>
<evidence type="ECO:0000256" key="13">
    <source>
        <dbReference type="ARBA" id="ARBA00042373"/>
    </source>
</evidence>
<name>A0A0D2M184_HYPSF</name>
<dbReference type="Proteomes" id="UP000054270">
    <property type="component" value="Unassembled WGS sequence"/>
</dbReference>
<evidence type="ECO:0000313" key="17">
    <source>
        <dbReference type="Proteomes" id="UP000054270"/>
    </source>
</evidence>
<protein>
    <recommendedName>
        <fullName evidence="4">glucan endo-1,3-beta-D-glucosidase</fullName>
        <ecNumber evidence="4">3.2.1.39</ecNumber>
    </recommendedName>
    <alternativeName>
        <fullName evidence="14">Endo-1,3-beta-glucanase btgC</fullName>
    </alternativeName>
    <alternativeName>
        <fullName evidence="13">Laminarinase btgC</fullName>
    </alternativeName>
</protein>
<dbReference type="GO" id="GO:0000272">
    <property type="term" value="P:polysaccharide catabolic process"/>
    <property type="evidence" value="ECO:0007669"/>
    <property type="project" value="UniProtKB-KW"/>
</dbReference>
<comment type="similarity">
    <text evidence="3">Belongs to the glycosyl hydrolase 17 family.</text>
</comment>
<comment type="catalytic activity">
    <reaction evidence="1">
        <text>Hydrolysis of (1-&gt;3)-beta-D-glucosidic linkages in (1-&gt;3)-beta-D-glucans.</text>
        <dbReference type="EC" id="3.2.1.39"/>
    </reaction>
</comment>
<dbReference type="GO" id="GO:0005886">
    <property type="term" value="C:plasma membrane"/>
    <property type="evidence" value="ECO:0007669"/>
    <property type="project" value="UniProtKB-SubCell"/>
</dbReference>
<dbReference type="GO" id="GO:0071555">
    <property type="term" value="P:cell wall organization"/>
    <property type="evidence" value="ECO:0007669"/>
    <property type="project" value="UniProtKB-KW"/>
</dbReference>
<evidence type="ECO:0000256" key="4">
    <source>
        <dbReference type="ARBA" id="ARBA00012780"/>
    </source>
</evidence>
<evidence type="ECO:0000256" key="1">
    <source>
        <dbReference type="ARBA" id="ARBA00000382"/>
    </source>
</evidence>
<dbReference type="InterPro" id="IPR050732">
    <property type="entry name" value="Beta-glucan_modifiers"/>
</dbReference>
<evidence type="ECO:0000256" key="5">
    <source>
        <dbReference type="ARBA" id="ARBA00022475"/>
    </source>
</evidence>